<proteinExistence type="predicted"/>
<evidence type="ECO:0000256" key="1">
    <source>
        <dbReference type="SAM" id="Phobius"/>
    </source>
</evidence>
<gene>
    <name evidence="4" type="ORF">ACFOMF_16255</name>
</gene>
<feature type="domain" description="AMP-dependent synthetase/ligase" evidence="2">
    <location>
        <begin position="31"/>
        <end position="385"/>
    </location>
</feature>
<dbReference type="InterPro" id="IPR000873">
    <property type="entry name" value="AMP-dep_synth/lig_dom"/>
</dbReference>
<dbReference type="PROSITE" id="PS00455">
    <property type="entry name" value="AMP_BINDING"/>
    <property type="match status" value="1"/>
</dbReference>
<feature type="domain" description="AMP-binding enzyme C-terminal" evidence="3">
    <location>
        <begin position="441"/>
        <end position="515"/>
    </location>
</feature>
<dbReference type="RefSeq" id="WP_386366782.1">
    <property type="nucleotide sequence ID" value="NZ_JBHRXZ010000024.1"/>
</dbReference>
<dbReference type="InterPro" id="IPR025110">
    <property type="entry name" value="AMP-bd_C"/>
</dbReference>
<dbReference type="InterPro" id="IPR020845">
    <property type="entry name" value="AMP-binding_CS"/>
</dbReference>
<evidence type="ECO:0000259" key="3">
    <source>
        <dbReference type="Pfam" id="PF13193"/>
    </source>
</evidence>
<comment type="caution">
    <text evidence="4">The sequence shown here is derived from an EMBL/GenBank/DDBJ whole genome shotgun (WGS) entry which is preliminary data.</text>
</comment>
<feature type="transmembrane region" description="Helical" evidence="1">
    <location>
        <begin position="84"/>
        <end position="105"/>
    </location>
</feature>
<keyword evidence="5" id="KW-1185">Reference proteome</keyword>
<dbReference type="PANTHER" id="PTHR43767">
    <property type="entry name" value="LONG-CHAIN-FATTY-ACID--COA LIGASE"/>
    <property type="match status" value="1"/>
</dbReference>
<dbReference type="Proteomes" id="UP001595630">
    <property type="component" value="Unassembled WGS sequence"/>
</dbReference>
<reference evidence="5" key="1">
    <citation type="journal article" date="2019" name="Int. J. Syst. Evol. Microbiol.">
        <title>The Global Catalogue of Microorganisms (GCM) 10K type strain sequencing project: providing services to taxonomists for standard genome sequencing and annotation.</title>
        <authorList>
            <consortium name="The Broad Institute Genomics Platform"/>
            <consortium name="The Broad Institute Genome Sequencing Center for Infectious Disease"/>
            <person name="Wu L."/>
            <person name="Ma J."/>
        </authorList>
    </citation>
    <scope>NUCLEOTIDE SEQUENCE [LARGE SCALE GENOMIC DNA]</scope>
    <source>
        <strain evidence="5">KCTC 42447</strain>
    </source>
</reference>
<keyword evidence="1" id="KW-1133">Transmembrane helix</keyword>
<sequence length="535" mass="58259">MNDLIHALPAQAALESNAPFVDLHSQLSAVCTADADRIAVIDEDGAWTRRELLALANRVANRLVAAGLDKGATVAMLGRNSRPYVAVMVGVLAAGGCIVPLSGMASTETLALMVEDCGALFCFAEPNGRDLLDAALGSTGNKELHRILLEGDAPGWHGLPTWLGDTPDSPPGVRIEPDDLFNIIYSSGTTGIPKGIVQDHQTRFRNMERYRTLGFSGEAVTLVATPLYSNTTMVAVLPTLAFGGLLVMLGKFDAGRYLELAERHRVTHTMLVPIQYQRLLDEPGFDRRDLSSFQIKLSAGAPLRAKVIAELMARWPGRLLEVYGMTEGGVSATLDCVAYPDKWDSVGRPSAGCSLLLIDESGKPVRQGEVGEVVGRSTGMMRGYHNRPEASEALLWRDEDGTVYFRSGDIGRFDEDGFLYLLDRRKDMILSGGFNVYAEDLERVLLEHPQVVDAAVIAVPSERWGETPLGLVITAAGEAVTCEELLAWANHRLGKTQRLSRVEIRTELSRNPAGKLLKAQLRAPYWVDAERARPT</sequence>
<dbReference type="SUPFAM" id="SSF56801">
    <property type="entry name" value="Acetyl-CoA synthetase-like"/>
    <property type="match status" value="1"/>
</dbReference>
<dbReference type="EMBL" id="JBHRXZ010000024">
    <property type="protein sequence ID" value="MFC3609329.1"/>
    <property type="molecule type" value="Genomic_DNA"/>
</dbReference>
<evidence type="ECO:0000313" key="5">
    <source>
        <dbReference type="Proteomes" id="UP001595630"/>
    </source>
</evidence>
<evidence type="ECO:0000259" key="2">
    <source>
        <dbReference type="Pfam" id="PF00501"/>
    </source>
</evidence>
<accession>A0ABV7T804</accession>
<dbReference type="InterPro" id="IPR042099">
    <property type="entry name" value="ANL_N_sf"/>
</dbReference>
<dbReference type="Pfam" id="PF13193">
    <property type="entry name" value="AMP-binding_C"/>
    <property type="match status" value="1"/>
</dbReference>
<dbReference type="Gene3D" id="3.40.50.12780">
    <property type="entry name" value="N-terminal domain of ligase-like"/>
    <property type="match status" value="1"/>
</dbReference>
<evidence type="ECO:0000313" key="4">
    <source>
        <dbReference type="EMBL" id="MFC3609329.1"/>
    </source>
</evidence>
<name>A0ABV7T804_9GAMM</name>
<dbReference type="Pfam" id="PF00501">
    <property type="entry name" value="AMP-binding"/>
    <property type="match status" value="1"/>
</dbReference>
<dbReference type="InterPro" id="IPR050237">
    <property type="entry name" value="ATP-dep_AMP-bd_enzyme"/>
</dbReference>
<organism evidence="4 5">
    <name type="scientific">Stutzerimonas tarimensis</name>
    <dbReference type="NCBI Taxonomy" id="1507735"/>
    <lineage>
        <taxon>Bacteria</taxon>
        <taxon>Pseudomonadati</taxon>
        <taxon>Pseudomonadota</taxon>
        <taxon>Gammaproteobacteria</taxon>
        <taxon>Pseudomonadales</taxon>
        <taxon>Pseudomonadaceae</taxon>
        <taxon>Stutzerimonas</taxon>
    </lineage>
</organism>
<dbReference type="Gene3D" id="3.30.300.30">
    <property type="match status" value="1"/>
</dbReference>
<protein>
    <submittedName>
        <fullName evidence="4">Class I adenylate-forming enzyme family protein</fullName>
    </submittedName>
</protein>
<keyword evidence="1" id="KW-0812">Transmembrane</keyword>
<dbReference type="PANTHER" id="PTHR43767:SF10">
    <property type="entry name" value="SURFACTIN SYNTHASE SUBUNIT 1"/>
    <property type="match status" value="1"/>
</dbReference>
<dbReference type="InterPro" id="IPR045851">
    <property type="entry name" value="AMP-bd_C_sf"/>
</dbReference>
<keyword evidence="1" id="KW-0472">Membrane</keyword>